<keyword evidence="11" id="KW-1133">Transmembrane helix</keyword>
<dbReference type="GO" id="GO:0016567">
    <property type="term" value="P:protein ubiquitination"/>
    <property type="evidence" value="ECO:0007669"/>
    <property type="project" value="InterPro"/>
</dbReference>
<evidence type="ECO:0000256" key="8">
    <source>
        <dbReference type="ARBA" id="ARBA00022771"/>
    </source>
</evidence>
<evidence type="ECO:0000256" key="12">
    <source>
        <dbReference type="ARBA" id="ARBA00023136"/>
    </source>
</evidence>
<keyword evidence="12" id="KW-0472">Membrane</keyword>
<dbReference type="PANTHER" id="PTHR46913:SF1">
    <property type="entry name" value="RING-H2 FINGER PROTEIN ATL16"/>
    <property type="match status" value="1"/>
</dbReference>
<evidence type="ECO:0000256" key="4">
    <source>
        <dbReference type="ARBA" id="ARBA00012483"/>
    </source>
</evidence>
<keyword evidence="14" id="KW-1185">Reference proteome</keyword>
<evidence type="ECO:0000256" key="7">
    <source>
        <dbReference type="ARBA" id="ARBA00022723"/>
    </source>
</evidence>
<comment type="caution">
    <text evidence="13">The sequence shown here is derived from an EMBL/GenBank/DDBJ whole genome shotgun (WGS) entry which is preliminary data.</text>
</comment>
<evidence type="ECO:0000256" key="10">
    <source>
        <dbReference type="ARBA" id="ARBA00022833"/>
    </source>
</evidence>
<sequence>MFSTLMYFKVKELKLGKGMFECAVCLNDFKDDEELRLLPHYNHVFYLDYTDTWLASYVTCSICHANLAKQVINDNLDLLPISTPALNMAGLQSKTTAPP</sequence>
<dbReference type="GO" id="GO:0008270">
    <property type="term" value="F:zinc ion binding"/>
    <property type="evidence" value="ECO:0007669"/>
    <property type="project" value="UniProtKB-KW"/>
</dbReference>
<comment type="subcellular location">
    <subcellularLocation>
        <location evidence="2">Membrane</location>
        <topology evidence="2">Single-pass membrane protein</topology>
    </subcellularLocation>
</comment>
<evidence type="ECO:0000313" key="14">
    <source>
        <dbReference type="Proteomes" id="UP000317650"/>
    </source>
</evidence>
<dbReference type="AlphaFoldDB" id="A0A4S8IER7"/>
<dbReference type="EC" id="2.3.2.27" evidence="4"/>
<keyword evidence="8" id="KW-0863">Zinc-finger</keyword>
<protein>
    <recommendedName>
        <fullName evidence="4">RING-type E3 ubiquitin transferase</fullName>
        <ecNumber evidence="4">2.3.2.27</ecNumber>
    </recommendedName>
</protein>
<comment type="catalytic activity">
    <reaction evidence="1">
        <text>S-ubiquitinyl-[E2 ubiquitin-conjugating enzyme]-L-cysteine + [acceptor protein]-L-lysine = [E2 ubiquitin-conjugating enzyme]-L-cysteine + N(6)-ubiquitinyl-[acceptor protein]-L-lysine.</text>
        <dbReference type="EC" id="2.3.2.27"/>
    </reaction>
</comment>
<evidence type="ECO:0000256" key="6">
    <source>
        <dbReference type="ARBA" id="ARBA00022692"/>
    </source>
</evidence>
<evidence type="ECO:0000256" key="5">
    <source>
        <dbReference type="ARBA" id="ARBA00022679"/>
    </source>
</evidence>
<dbReference type="InterPro" id="IPR013083">
    <property type="entry name" value="Znf_RING/FYVE/PHD"/>
</dbReference>
<keyword evidence="10" id="KW-0862">Zinc</keyword>
<evidence type="ECO:0000256" key="9">
    <source>
        <dbReference type="ARBA" id="ARBA00022786"/>
    </source>
</evidence>
<comment type="pathway">
    <text evidence="3">Protein modification; protein ubiquitination.</text>
</comment>
<organism evidence="13 14">
    <name type="scientific">Musa balbisiana</name>
    <name type="common">Banana</name>
    <dbReference type="NCBI Taxonomy" id="52838"/>
    <lineage>
        <taxon>Eukaryota</taxon>
        <taxon>Viridiplantae</taxon>
        <taxon>Streptophyta</taxon>
        <taxon>Embryophyta</taxon>
        <taxon>Tracheophyta</taxon>
        <taxon>Spermatophyta</taxon>
        <taxon>Magnoliopsida</taxon>
        <taxon>Liliopsida</taxon>
        <taxon>Zingiberales</taxon>
        <taxon>Musaceae</taxon>
        <taxon>Musa</taxon>
    </lineage>
</organism>
<dbReference type="GO" id="GO:0061630">
    <property type="term" value="F:ubiquitin protein ligase activity"/>
    <property type="evidence" value="ECO:0007669"/>
    <property type="project" value="UniProtKB-EC"/>
</dbReference>
<proteinExistence type="predicted"/>
<gene>
    <name evidence="13" type="ORF">C4D60_Mb09t07590</name>
</gene>
<dbReference type="PANTHER" id="PTHR46913">
    <property type="entry name" value="RING-H2 FINGER PROTEIN ATL16"/>
    <property type="match status" value="1"/>
</dbReference>
<dbReference type="SUPFAM" id="SSF57850">
    <property type="entry name" value="RING/U-box"/>
    <property type="match status" value="1"/>
</dbReference>
<dbReference type="Proteomes" id="UP000317650">
    <property type="component" value="Chromosome 9"/>
</dbReference>
<dbReference type="Gene3D" id="3.30.40.10">
    <property type="entry name" value="Zinc/RING finger domain, C3HC4 (zinc finger)"/>
    <property type="match status" value="1"/>
</dbReference>
<dbReference type="EMBL" id="PYDT01000010">
    <property type="protein sequence ID" value="THU46693.1"/>
    <property type="molecule type" value="Genomic_DNA"/>
</dbReference>
<evidence type="ECO:0000256" key="1">
    <source>
        <dbReference type="ARBA" id="ARBA00000900"/>
    </source>
</evidence>
<reference evidence="13 14" key="1">
    <citation type="journal article" date="2019" name="Nat. Plants">
        <title>Genome sequencing of Musa balbisiana reveals subgenome evolution and function divergence in polyploid bananas.</title>
        <authorList>
            <person name="Yao X."/>
        </authorList>
    </citation>
    <scope>NUCLEOTIDE SEQUENCE [LARGE SCALE GENOMIC DNA]</scope>
    <source>
        <strain evidence="14">cv. DH-PKW</strain>
        <tissue evidence="13">Leaves</tissue>
    </source>
</reference>
<accession>A0A4S8IER7</accession>
<evidence type="ECO:0000256" key="2">
    <source>
        <dbReference type="ARBA" id="ARBA00004167"/>
    </source>
</evidence>
<keyword evidence="9" id="KW-0833">Ubl conjugation pathway</keyword>
<evidence type="ECO:0000313" key="13">
    <source>
        <dbReference type="EMBL" id="THU46693.1"/>
    </source>
</evidence>
<dbReference type="GO" id="GO:0016020">
    <property type="term" value="C:membrane"/>
    <property type="evidence" value="ECO:0007669"/>
    <property type="project" value="UniProtKB-SubCell"/>
</dbReference>
<dbReference type="InterPro" id="IPR044600">
    <property type="entry name" value="ATL1/ATL16-like"/>
</dbReference>
<evidence type="ECO:0000256" key="3">
    <source>
        <dbReference type="ARBA" id="ARBA00004906"/>
    </source>
</evidence>
<keyword evidence="6" id="KW-0812">Transmembrane</keyword>
<dbReference type="FunFam" id="3.30.40.10:FF:000187">
    <property type="entry name" value="E3 ubiquitin-protein ligase ATL6"/>
    <property type="match status" value="1"/>
</dbReference>
<dbReference type="STRING" id="52838.A0A4S8IER7"/>
<keyword evidence="5" id="KW-0808">Transferase</keyword>
<keyword evidence="7" id="KW-0479">Metal-binding</keyword>
<name>A0A4S8IER7_MUSBA</name>
<evidence type="ECO:0000256" key="11">
    <source>
        <dbReference type="ARBA" id="ARBA00022989"/>
    </source>
</evidence>